<reference evidence="7" key="1">
    <citation type="journal article" date="2014" name="Int. J. Syst. Evol. Microbiol.">
        <title>Complete genome sequence of Corynebacterium casei LMG S-19264T (=DSM 44701T), isolated from a smear-ripened cheese.</title>
        <authorList>
            <consortium name="US DOE Joint Genome Institute (JGI-PGF)"/>
            <person name="Walter F."/>
            <person name="Albersmeier A."/>
            <person name="Kalinowski J."/>
            <person name="Ruckert C."/>
        </authorList>
    </citation>
    <scope>NUCLEOTIDE SEQUENCE</scope>
    <source>
        <strain evidence="7">CGMCC 1.15725</strain>
    </source>
</reference>
<evidence type="ECO:0000256" key="5">
    <source>
        <dbReference type="ARBA" id="ARBA00023002"/>
    </source>
</evidence>
<evidence type="ECO:0000256" key="1">
    <source>
        <dbReference type="ARBA" id="ARBA00001947"/>
    </source>
</evidence>
<reference evidence="7" key="2">
    <citation type="submission" date="2020-09" db="EMBL/GenBank/DDBJ databases">
        <authorList>
            <person name="Sun Q."/>
            <person name="Zhou Y."/>
        </authorList>
    </citation>
    <scope>NUCLEOTIDE SEQUENCE</scope>
    <source>
        <strain evidence="7">CGMCC 1.15725</strain>
    </source>
</reference>
<dbReference type="GO" id="GO:0008198">
    <property type="term" value="F:ferrous iron binding"/>
    <property type="evidence" value="ECO:0007669"/>
    <property type="project" value="InterPro"/>
</dbReference>
<evidence type="ECO:0000259" key="6">
    <source>
        <dbReference type="Pfam" id="PF02900"/>
    </source>
</evidence>
<evidence type="ECO:0000313" key="7">
    <source>
        <dbReference type="EMBL" id="GGF02283.1"/>
    </source>
</evidence>
<evidence type="ECO:0000256" key="4">
    <source>
        <dbReference type="ARBA" id="ARBA00022833"/>
    </source>
</evidence>
<evidence type="ECO:0000313" key="8">
    <source>
        <dbReference type="Proteomes" id="UP000646365"/>
    </source>
</evidence>
<comment type="caution">
    <text evidence="7">The sequence shown here is derived from an EMBL/GenBank/DDBJ whole genome shotgun (WGS) entry which is preliminary data.</text>
</comment>
<feature type="domain" description="Extradiol ring-cleavage dioxygenase class III enzyme subunit B" evidence="6">
    <location>
        <begin position="8"/>
        <end position="252"/>
    </location>
</feature>
<dbReference type="Proteomes" id="UP000646365">
    <property type="component" value="Unassembled WGS sequence"/>
</dbReference>
<evidence type="ECO:0000256" key="2">
    <source>
        <dbReference type="ARBA" id="ARBA00007581"/>
    </source>
</evidence>
<dbReference type="PANTHER" id="PTHR30096:SF0">
    <property type="entry name" value="4,5-DOPA DIOXYGENASE EXTRADIOL-LIKE PROTEIN"/>
    <property type="match status" value="1"/>
</dbReference>
<organism evidence="7 8">
    <name type="scientific">Aliidongia dinghuensis</name>
    <dbReference type="NCBI Taxonomy" id="1867774"/>
    <lineage>
        <taxon>Bacteria</taxon>
        <taxon>Pseudomonadati</taxon>
        <taxon>Pseudomonadota</taxon>
        <taxon>Alphaproteobacteria</taxon>
        <taxon>Rhodospirillales</taxon>
        <taxon>Dongiaceae</taxon>
        <taxon>Aliidongia</taxon>
    </lineage>
</organism>
<keyword evidence="3" id="KW-0479">Metal-binding</keyword>
<dbReference type="GO" id="GO:0016702">
    <property type="term" value="F:oxidoreductase activity, acting on single donors with incorporation of molecular oxygen, incorporation of two atoms of oxygen"/>
    <property type="evidence" value="ECO:0007669"/>
    <property type="project" value="UniProtKB-ARBA"/>
</dbReference>
<keyword evidence="4" id="KW-0862">Zinc</keyword>
<comment type="similarity">
    <text evidence="2">Belongs to the DODA-type extradiol aromatic ring-opening dioxygenase family.</text>
</comment>
<dbReference type="Pfam" id="PF02900">
    <property type="entry name" value="LigB"/>
    <property type="match status" value="1"/>
</dbReference>
<accession>A0A8J2YQ34</accession>
<dbReference type="PIRSF" id="PIRSF006157">
    <property type="entry name" value="Doxgns_DODA"/>
    <property type="match status" value="1"/>
</dbReference>
<dbReference type="InterPro" id="IPR014436">
    <property type="entry name" value="Extradiol_dOase_DODA"/>
</dbReference>
<dbReference type="InterPro" id="IPR004183">
    <property type="entry name" value="Xdiol_dOase_suB"/>
</dbReference>
<keyword evidence="5" id="KW-0560">Oxidoreductase</keyword>
<dbReference type="Gene3D" id="3.40.830.10">
    <property type="entry name" value="LigB-like"/>
    <property type="match status" value="1"/>
</dbReference>
<dbReference type="SUPFAM" id="SSF53213">
    <property type="entry name" value="LigB-like"/>
    <property type="match status" value="1"/>
</dbReference>
<dbReference type="EMBL" id="BMJQ01000001">
    <property type="protein sequence ID" value="GGF02283.1"/>
    <property type="molecule type" value="Genomic_DNA"/>
</dbReference>
<dbReference type="PANTHER" id="PTHR30096">
    <property type="entry name" value="4,5-DOPA DIOXYGENASE EXTRADIOL-LIKE PROTEIN"/>
    <property type="match status" value="1"/>
</dbReference>
<dbReference type="AlphaFoldDB" id="A0A8J2YQ34"/>
<comment type="cofactor">
    <cofactor evidence="1">
        <name>Zn(2+)</name>
        <dbReference type="ChEBI" id="CHEBI:29105"/>
    </cofactor>
</comment>
<dbReference type="RefSeq" id="WP_189042023.1">
    <property type="nucleotide sequence ID" value="NZ_BMJQ01000001.1"/>
</dbReference>
<dbReference type="GO" id="GO:0008270">
    <property type="term" value="F:zinc ion binding"/>
    <property type="evidence" value="ECO:0007669"/>
    <property type="project" value="InterPro"/>
</dbReference>
<keyword evidence="7" id="KW-0223">Dioxygenase</keyword>
<gene>
    <name evidence="7" type="ORF">GCM10011611_04690</name>
</gene>
<dbReference type="CDD" id="cd07363">
    <property type="entry name" value="45_DOPA_Dioxygenase"/>
    <property type="match status" value="1"/>
</dbReference>
<proteinExistence type="inferred from homology"/>
<protein>
    <submittedName>
        <fullName evidence="7">Dioxygenase</fullName>
    </submittedName>
</protein>
<sequence length="271" mass="29302">MSEARLPTLFIPHGGGPCFFMEPPRGMPDPWKSLGDHLRGIGATIGQQPRAVLVVSGHWEESQPTVTAAAAPPLIYDYYGFPPHTYQLRYPAPGAPRLAAEIRLRLDQAGIPSTGDDIRGFDHGVFIPFLLIYPDANIPIVQLSLLASLDPAAHLAVGRALQPLRDEGVLIVGSGLSFHNLRGFFTEDPRIAADAESFDQWLTQAVTDPDPARREAALTAWAMAPGARTSHPREEHLLPLMVAAGAAGEDAGTLTYRDHIFGKAVSSYRFG</sequence>
<keyword evidence="8" id="KW-1185">Reference proteome</keyword>
<evidence type="ECO:0000256" key="3">
    <source>
        <dbReference type="ARBA" id="ARBA00022723"/>
    </source>
</evidence>
<name>A0A8J2YQ34_9PROT</name>